<proteinExistence type="predicted"/>
<name>A0ABU1M0U2_9BURK</name>
<dbReference type="InterPro" id="IPR010657">
    <property type="entry name" value="ImpA_N"/>
</dbReference>
<feature type="domain" description="ImpA N-terminal" evidence="2">
    <location>
        <begin position="6"/>
        <end position="129"/>
    </location>
</feature>
<dbReference type="Pfam" id="PF06812">
    <property type="entry name" value="ImpA_N"/>
    <property type="match status" value="1"/>
</dbReference>
<reference evidence="3 4" key="1">
    <citation type="submission" date="2023-07" db="EMBL/GenBank/DDBJ databases">
        <title>Sorghum-associated microbial communities from plants grown in Nebraska, USA.</title>
        <authorList>
            <person name="Schachtman D."/>
        </authorList>
    </citation>
    <scope>NUCLEOTIDE SEQUENCE [LARGE SCALE GENOMIC DNA]</scope>
    <source>
        <strain evidence="3 4">DS1316</strain>
    </source>
</reference>
<dbReference type="InterPro" id="IPR017740">
    <property type="entry name" value="TssA-like"/>
</dbReference>
<accession>A0ABU1M0U2</accession>
<keyword evidence="4" id="KW-1185">Reference proteome</keyword>
<feature type="region of interest" description="Disordered" evidence="1">
    <location>
        <begin position="234"/>
        <end position="268"/>
    </location>
</feature>
<protein>
    <submittedName>
        <fullName evidence="3">Type VI secretion system protein ImpA</fullName>
    </submittedName>
</protein>
<evidence type="ECO:0000313" key="4">
    <source>
        <dbReference type="Proteomes" id="UP001264340"/>
    </source>
</evidence>
<sequence length="348" mass="38277">MIERFLAPVDPNSRCGPNLEYDAEFLRLQQAAAGRPEQQYGATLIAAEAPDWAEVERLAKSLLARTKDLRIVPPLVRAWLDSRGLEGYADGMALVRTWLDDDWDELHPMLTVDGETDPAPRMNALAELVGAHACAGAAREQLLVGTLRVREVADVLDGRVSDAGQYPGGPERLKRELARLRDEGGREWLAAHAVLDGLEAIRTIVTARLGSSWMPEPSRCELALRRICDELGEPPAADAPDAGAAQREAAAHGDAAAGQAERTGRGNDPRAVLAHTWRDADFTNRADVGLALDKMCRYFENHEPSHPAPLLLRRVQRLLTLDFYEIVRDIAPESLQQVELLSGRRTEA</sequence>
<organism evidence="3 4">
    <name type="scientific">Paraburkholderia terricola</name>
    <dbReference type="NCBI Taxonomy" id="169427"/>
    <lineage>
        <taxon>Bacteria</taxon>
        <taxon>Pseudomonadati</taxon>
        <taxon>Pseudomonadota</taxon>
        <taxon>Betaproteobacteria</taxon>
        <taxon>Burkholderiales</taxon>
        <taxon>Burkholderiaceae</taxon>
        <taxon>Paraburkholderia</taxon>
    </lineage>
</organism>
<dbReference type="Proteomes" id="UP001264340">
    <property type="component" value="Unassembled WGS sequence"/>
</dbReference>
<evidence type="ECO:0000313" key="3">
    <source>
        <dbReference type="EMBL" id="MDR6412615.1"/>
    </source>
</evidence>
<dbReference type="PANTHER" id="PTHR37951:SF1">
    <property type="entry name" value="TYPE VI SECRETION SYSTEM COMPONENT TSSA1"/>
    <property type="match status" value="1"/>
</dbReference>
<dbReference type="NCBIfam" id="TIGR03363">
    <property type="entry name" value="VI_chp_8"/>
    <property type="match status" value="1"/>
</dbReference>
<feature type="compositionally biased region" description="Low complexity" evidence="1">
    <location>
        <begin position="234"/>
        <end position="261"/>
    </location>
</feature>
<evidence type="ECO:0000256" key="1">
    <source>
        <dbReference type="SAM" id="MobiDB-lite"/>
    </source>
</evidence>
<dbReference type="PANTHER" id="PTHR37951">
    <property type="entry name" value="CYTOPLASMIC PROTEIN-RELATED"/>
    <property type="match status" value="1"/>
</dbReference>
<dbReference type="EMBL" id="JAVDRP010000021">
    <property type="protein sequence ID" value="MDR6412615.1"/>
    <property type="molecule type" value="Genomic_DNA"/>
</dbReference>
<evidence type="ECO:0000259" key="2">
    <source>
        <dbReference type="Pfam" id="PF06812"/>
    </source>
</evidence>
<comment type="caution">
    <text evidence="3">The sequence shown here is derived from an EMBL/GenBank/DDBJ whole genome shotgun (WGS) entry which is preliminary data.</text>
</comment>
<gene>
    <name evidence="3" type="ORF">J2804_006051</name>
</gene>